<evidence type="ECO:0000313" key="5">
    <source>
        <dbReference type="EMBL" id="GGC83220.1"/>
    </source>
</evidence>
<accession>A0A916USR7</accession>
<reference evidence="5" key="1">
    <citation type="journal article" date="2014" name="Int. J. Syst. Evol. Microbiol.">
        <title>Complete genome sequence of Corynebacterium casei LMG S-19264T (=DSM 44701T), isolated from a smear-ripened cheese.</title>
        <authorList>
            <consortium name="US DOE Joint Genome Institute (JGI-PGF)"/>
            <person name="Walter F."/>
            <person name="Albersmeier A."/>
            <person name="Kalinowski J."/>
            <person name="Ruckert C."/>
        </authorList>
    </citation>
    <scope>NUCLEOTIDE SEQUENCE</scope>
    <source>
        <strain evidence="5">CGMCC 1.12919</strain>
    </source>
</reference>
<dbReference type="InterPro" id="IPR028082">
    <property type="entry name" value="Peripla_BP_I"/>
</dbReference>
<dbReference type="EMBL" id="BMGG01000009">
    <property type="protein sequence ID" value="GGC83220.1"/>
    <property type="molecule type" value="Genomic_DNA"/>
</dbReference>
<dbReference type="GO" id="GO:0006865">
    <property type="term" value="P:amino acid transport"/>
    <property type="evidence" value="ECO:0007669"/>
    <property type="project" value="UniProtKB-KW"/>
</dbReference>
<protein>
    <submittedName>
        <fullName evidence="5">Branched-chain amino acid ABC transporter substrate-binding protein</fullName>
    </submittedName>
</protein>
<dbReference type="PANTHER" id="PTHR30483">
    <property type="entry name" value="LEUCINE-SPECIFIC-BINDING PROTEIN"/>
    <property type="match status" value="1"/>
</dbReference>
<keyword evidence="3" id="KW-0029">Amino-acid transport</keyword>
<sequence>MPFSAAFDLRGDGSIDRRSLLRTAARLGAAAAGASLASPLFGGDARAAGEAVKIGWVRPTTGRLVTSFAPLYLGGGIAVDEINQAGGILGRPISKFEEDDEASPAKEPAIVRKLHEAEVNFAVGPTGSSQSLASLAATTRAKIIQSTYAAAAEAGDGKRYPYHYQLMYNTDQQGQVCANYMVKNLGIKKVGILQESTAFGEQATTSTKAALKALGIDPVSVQVYPITAPDLSAYVRNLQKEGAEGVIAWIANVPNAAMIFNTMKTLKWFPPVTGHSGLFLPALFELVPPDAIKNVFATYYRNFTWTDQQKPGERQVALAKKLLAIPEAKGYEVNVASSPYYDFVYLLKAAVEQAKSFEVDKVKQALDSTRNFPGLVGNLSFTPDNHCGIDIKDVVLASVASGQDPQAMGSFRERAPGQ</sequence>
<gene>
    <name evidence="5" type="primary">livJ</name>
    <name evidence="5" type="ORF">GCM10010994_46380</name>
</gene>
<comment type="similarity">
    <text evidence="1">Belongs to the leucine-binding protein family.</text>
</comment>
<dbReference type="SUPFAM" id="SSF53822">
    <property type="entry name" value="Periplasmic binding protein-like I"/>
    <property type="match status" value="1"/>
</dbReference>
<dbReference type="PANTHER" id="PTHR30483:SF6">
    <property type="entry name" value="PERIPLASMIC BINDING PROTEIN OF ABC TRANSPORTER FOR NATURAL AMINO ACIDS"/>
    <property type="match status" value="1"/>
</dbReference>
<comment type="caution">
    <text evidence="5">The sequence shown here is derived from an EMBL/GenBank/DDBJ whole genome shotgun (WGS) entry which is preliminary data.</text>
</comment>
<name>A0A916USR7_9HYPH</name>
<evidence type="ECO:0000256" key="2">
    <source>
        <dbReference type="ARBA" id="ARBA00022729"/>
    </source>
</evidence>
<organism evidence="5 6">
    <name type="scientific">Chelatococcus reniformis</name>
    <dbReference type="NCBI Taxonomy" id="1494448"/>
    <lineage>
        <taxon>Bacteria</taxon>
        <taxon>Pseudomonadati</taxon>
        <taxon>Pseudomonadota</taxon>
        <taxon>Alphaproteobacteria</taxon>
        <taxon>Hyphomicrobiales</taxon>
        <taxon>Chelatococcaceae</taxon>
        <taxon>Chelatococcus</taxon>
    </lineage>
</organism>
<reference evidence="5" key="2">
    <citation type="submission" date="2020-09" db="EMBL/GenBank/DDBJ databases">
        <authorList>
            <person name="Sun Q."/>
            <person name="Zhou Y."/>
        </authorList>
    </citation>
    <scope>NUCLEOTIDE SEQUENCE</scope>
    <source>
        <strain evidence="5">CGMCC 1.12919</strain>
    </source>
</reference>
<dbReference type="InterPro" id="IPR028081">
    <property type="entry name" value="Leu-bd"/>
</dbReference>
<feature type="domain" description="Leucine-binding protein" evidence="4">
    <location>
        <begin position="52"/>
        <end position="388"/>
    </location>
</feature>
<evidence type="ECO:0000256" key="3">
    <source>
        <dbReference type="ARBA" id="ARBA00022970"/>
    </source>
</evidence>
<dbReference type="InterPro" id="IPR006311">
    <property type="entry name" value="TAT_signal"/>
</dbReference>
<dbReference type="Pfam" id="PF13458">
    <property type="entry name" value="Peripla_BP_6"/>
    <property type="match status" value="1"/>
</dbReference>
<dbReference type="PROSITE" id="PS51318">
    <property type="entry name" value="TAT"/>
    <property type="match status" value="1"/>
</dbReference>
<evidence type="ECO:0000313" key="6">
    <source>
        <dbReference type="Proteomes" id="UP000637002"/>
    </source>
</evidence>
<dbReference type="InterPro" id="IPR051010">
    <property type="entry name" value="BCAA_transport"/>
</dbReference>
<dbReference type="AlphaFoldDB" id="A0A916USR7"/>
<keyword evidence="6" id="KW-1185">Reference proteome</keyword>
<dbReference type="RefSeq" id="WP_188611559.1">
    <property type="nucleotide sequence ID" value="NZ_BMGG01000009.1"/>
</dbReference>
<dbReference type="Gene3D" id="3.40.50.2300">
    <property type="match status" value="2"/>
</dbReference>
<keyword evidence="3" id="KW-0813">Transport</keyword>
<keyword evidence="2" id="KW-0732">Signal</keyword>
<proteinExistence type="inferred from homology"/>
<evidence type="ECO:0000259" key="4">
    <source>
        <dbReference type="Pfam" id="PF13458"/>
    </source>
</evidence>
<dbReference type="Proteomes" id="UP000637002">
    <property type="component" value="Unassembled WGS sequence"/>
</dbReference>
<evidence type="ECO:0000256" key="1">
    <source>
        <dbReference type="ARBA" id="ARBA00010062"/>
    </source>
</evidence>